<evidence type="ECO:0000256" key="4">
    <source>
        <dbReference type="SAM" id="Coils"/>
    </source>
</evidence>
<dbReference type="AlphaFoldDB" id="A0A2K1X0Z8"/>
<feature type="domain" description="UspA" evidence="6">
    <location>
        <begin position="20"/>
        <end position="146"/>
    </location>
</feature>
<dbReference type="InParanoid" id="A0A2K1X0Z8"/>
<gene>
    <name evidence="7" type="ORF">POPTR_018G147200</name>
</gene>
<dbReference type="Gene3D" id="3.40.50.620">
    <property type="entry name" value="HUPs"/>
    <property type="match status" value="1"/>
</dbReference>
<dbReference type="STRING" id="3694.A0A2K1X0Z8"/>
<evidence type="ECO:0000313" key="7">
    <source>
        <dbReference type="EMBL" id="PNS94440.2"/>
    </source>
</evidence>
<keyword evidence="8" id="KW-1185">Reference proteome</keyword>
<evidence type="ECO:0000256" key="3">
    <source>
        <dbReference type="ARBA" id="ARBA00022786"/>
    </source>
</evidence>
<dbReference type="EC" id="2.3.2.27" evidence="2"/>
<organism evidence="7 8">
    <name type="scientific">Populus trichocarpa</name>
    <name type="common">Western balsam poplar</name>
    <name type="synonym">Populus balsamifera subsp. trichocarpa</name>
    <dbReference type="NCBI Taxonomy" id="3694"/>
    <lineage>
        <taxon>Eukaryota</taxon>
        <taxon>Viridiplantae</taxon>
        <taxon>Streptophyta</taxon>
        <taxon>Embryophyta</taxon>
        <taxon>Tracheophyta</taxon>
        <taxon>Spermatophyta</taxon>
        <taxon>Magnoliopsida</taxon>
        <taxon>eudicotyledons</taxon>
        <taxon>Gunneridae</taxon>
        <taxon>Pentapetalae</taxon>
        <taxon>rosids</taxon>
        <taxon>fabids</taxon>
        <taxon>Malpighiales</taxon>
        <taxon>Salicaceae</taxon>
        <taxon>Saliceae</taxon>
        <taxon>Populus</taxon>
    </lineage>
</organism>
<accession>A0A2K1X0Z8</accession>
<evidence type="ECO:0000256" key="5">
    <source>
        <dbReference type="SAM" id="Phobius"/>
    </source>
</evidence>
<keyword evidence="4" id="KW-0175">Coiled coil</keyword>
<keyword evidence="3" id="KW-0833">Ubl conjugation pathway</keyword>
<comment type="catalytic activity">
    <reaction evidence="1">
        <text>S-ubiquitinyl-[E2 ubiquitin-conjugating enzyme]-L-cysteine + [acceptor protein]-L-lysine = [E2 ubiquitin-conjugating enzyme]-L-cysteine + N(6)-ubiquitinyl-[acceptor protein]-L-lysine.</text>
        <dbReference type="EC" id="2.3.2.27"/>
    </reaction>
</comment>
<evidence type="ECO:0000313" key="8">
    <source>
        <dbReference type="Proteomes" id="UP000006729"/>
    </source>
</evidence>
<evidence type="ECO:0000256" key="1">
    <source>
        <dbReference type="ARBA" id="ARBA00000900"/>
    </source>
</evidence>
<keyword evidence="5" id="KW-1133">Transmembrane helix</keyword>
<reference evidence="7 8" key="1">
    <citation type="journal article" date="2006" name="Science">
        <title>The genome of black cottonwood, Populus trichocarpa (Torr. &amp; Gray).</title>
        <authorList>
            <person name="Tuskan G.A."/>
            <person name="Difazio S."/>
            <person name="Jansson S."/>
            <person name="Bohlmann J."/>
            <person name="Grigoriev I."/>
            <person name="Hellsten U."/>
            <person name="Putnam N."/>
            <person name="Ralph S."/>
            <person name="Rombauts S."/>
            <person name="Salamov A."/>
            <person name="Schein J."/>
            <person name="Sterck L."/>
            <person name="Aerts A."/>
            <person name="Bhalerao R.R."/>
            <person name="Bhalerao R.P."/>
            <person name="Blaudez D."/>
            <person name="Boerjan W."/>
            <person name="Brun A."/>
            <person name="Brunner A."/>
            <person name="Busov V."/>
            <person name="Campbell M."/>
            <person name="Carlson J."/>
            <person name="Chalot M."/>
            <person name="Chapman J."/>
            <person name="Chen G.L."/>
            <person name="Cooper D."/>
            <person name="Coutinho P.M."/>
            <person name="Couturier J."/>
            <person name="Covert S."/>
            <person name="Cronk Q."/>
            <person name="Cunningham R."/>
            <person name="Davis J."/>
            <person name="Degroeve S."/>
            <person name="Dejardin A."/>
            <person name="Depamphilis C."/>
            <person name="Detter J."/>
            <person name="Dirks B."/>
            <person name="Dubchak I."/>
            <person name="Duplessis S."/>
            <person name="Ehlting J."/>
            <person name="Ellis B."/>
            <person name="Gendler K."/>
            <person name="Goodstein D."/>
            <person name="Gribskov M."/>
            <person name="Grimwood J."/>
            <person name="Groover A."/>
            <person name="Gunter L."/>
            <person name="Hamberger B."/>
            <person name="Heinze B."/>
            <person name="Helariutta Y."/>
            <person name="Henrissat B."/>
            <person name="Holligan D."/>
            <person name="Holt R."/>
            <person name="Huang W."/>
            <person name="Islam-Faridi N."/>
            <person name="Jones S."/>
            <person name="Jones-Rhoades M."/>
            <person name="Jorgensen R."/>
            <person name="Joshi C."/>
            <person name="Kangasjarvi J."/>
            <person name="Karlsson J."/>
            <person name="Kelleher C."/>
            <person name="Kirkpatrick R."/>
            <person name="Kirst M."/>
            <person name="Kohler A."/>
            <person name="Kalluri U."/>
            <person name="Larimer F."/>
            <person name="Leebens-Mack J."/>
            <person name="Leple J.C."/>
            <person name="Locascio P."/>
            <person name="Lou Y."/>
            <person name="Lucas S."/>
            <person name="Martin F."/>
            <person name="Montanini B."/>
            <person name="Napoli C."/>
            <person name="Nelson D.R."/>
            <person name="Nelson C."/>
            <person name="Nieminen K."/>
            <person name="Nilsson O."/>
            <person name="Pereda V."/>
            <person name="Peter G."/>
            <person name="Philippe R."/>
            <person name="Pilate G."/>
            <person name="Poliakov A."/>
            <person name="Razumovskaya J."/>
            <person name="Richardson P."/>
            <person name="Rinaldi C."/>
            <person name="Ritland K."/>
            <person name="Rouze P."/>
            <person name="Ryaboy D."/>
            <person name="Schmutz J."/>
            <person name="Schrader J."/>
            <person name="Segerman B."/>
            <person name="Shin H."/>
            <person name="Siddiqui A."/>
            <person name="Sterky F."/>
            <person name="Terry A."/>
            <person name="Tsai C.J."/>
            <person name="Uberbacher E."/>
            <person name="Unneberg P."/>
            <person name="Vahala J."/>
            <person name="Wall K."/>
            <person name="Wessler S."/>
            <person name="Yang G."/>
            <person name="Yin T."/>
            <person name="Douglas C."/>
            <person name="Marra M."/>
            <person name="Sandberg G."/>
            <person name="Van de Peer Y."/>
            <person name="Rokhsar D."/>
        </authorList>
    </citation>
    <scope>NUCLEOTIDE SEQUENCE [LARGE SCALE GENOMIC DNA]</scope>
    <source>
        <strain evidence="8">cv. Nisqually</strain>
    </source>
</reference>
<evidence type="ECO:0000256" key="2">
    <source>
        <dbReference type="ARBA" id="ARBA00012483"/>
    </source>
</evidence>
<dbReference type="PANTHER" id="PTHR45647:SF25">
    <property type="entry name" value="ADENINE NUCLEOTIDE ALPHA HYDROLASES-LIKE SUPERFAMILY PROTEIN"/>
    <property type="match status" value="1"/>
</dbReference>
<evidence type="ECO:0000259" key="6">
    <source>
        <dbReference type="Pfam" id="PF00582"/>
    </source>
</evidence>
<protein>
    <recommendedName>
        <fullName evidence="2">RING-type E3 ubiquitin transferase</fullName>
        <ecNumber evidence="2">2.3.2.27</ecNumber>
    </recommendedName>
</protein>
<dbReference type="Pfam" id="PF00582">
    <property type="entry name" value="Usp"/>
    <property type="match status" value="1"/>
</dbReference>
<dbReference type="OMA" id="NIPHELS"/>
<feature type="coiled-coil region" evidence="4">
    <location>
        <begin position="368"/>
        <end position="395"/>
    </location>
</feature>
<dbReference type="PANTHER" id="PTHR45647">
    <property type="entry name" value="OS02G0152300 PROTEIN"/>
    <property type="match status" value="1"/>
</dbReference>
<dbReference type="InterPro" id="IPR006016">
    <property type="entry name" value="UspA"/>
</dbReference>
<feature type="transmembrane region" description="Helical" evidence="5">
    <location>
        <begin position="407"/>
        <end position="424"/>
    </location>
</feature>
<dbReference type="GO" id="GO:0061630">
    <property type="term" value="F:ubiquitin protein ligase activity"/>
    <property type="evidence" value="ECO:0007669"/>
    <property type="project" value="UniProtKB-EC"/>
</dbReference>
<dbReference type="SMR" id="A0A2K1X0Z8"/>
<dbReference type="EMBL" id="CM009307">
    <property type="protein sequence ID" value="PNS94440.2"/>
    <property type="molecule type" value="Genomic_DNA"/>
</dbReference>
<name>A0A2K1X0Z8_POPTR</name>
<dbReference type="SUPFAM" id="SSF52402">
    <property type="entry name" value="Adenine nucleotide alpha hydrolases-like"/>
    <property type="match status" value="1"/>
</dbReference>
<sequence>MLNLRENAERRRGRERATAVAIDKDKSSQSALIWAADNLVTRDLVLKLVHVKDRQNAVSNDHDAPEEQQTDSQKMDFFLPFRCFCRRRRVRCETVLLEDSDVARALIGYVYRYGVDTLLLGGGSRNGLSRLFKTVDIPGTVLKRAPNFCTVYVVSKGKVSGLRNATRPVPARYAAGGALLVQRNSSVDLPTAIAESWYDELSPDHPDSPTESSERPSTDTTFFAFYENLGNSELTENLQKDLDMDERDFESTHSGSSSPVELRGIPEFKIFDSHAEPWLELNEEGHEDEVRRLKKELKQTIDMYHASLKEALAAKQKAMELEHWKIIEEKRILEANLIQETALKMVEWEKAKSRAANEAAEAAQMRVEIEVQKRIKAEKKVLKETEEKKKVLDALGQSHIVVKHQSLFHMIVVVLLFYFYFSVFK</sequence>
<dbReference type="InterPro" id="IPR014729">
    <property type="entry name" value="Rossmann-like_a/b/a_fold"/>
</dbReference>
<proteinExistence type="predicted"/>
<dbReference type="Gramene" id="Potri.018G147200.1.v4.1">
    <property type="protein sequence ID" value="Potri.018G147200.1.v4.1"/>
    <property type="gene ID" value="Potri.018G147200.v4.1"/>
</dbReference>
<dbReference type="InterPro" id="IPR051348">
    <property type="entry name" value="U-box_ubiquitin_ligases"/>
</dbReference>
<keyword evidence="5" id="KW-0812">Transmembrane</keyword>
<keyword evidence="5" id="KW-0472">Membrane</keyword>
<dbReference type="Proteomes" id="UP000006729">
    <property type="component" value="Chromosome 18"/>
</dbReference>